<dbReference type="SUPFAM" id="SSF54631">
    <property type="entry name" value="CBS-domain pair"/>
    <property type="match status" value="1"/>
</dbReference>
<dbReference type="GO" id="GO:0050660">
    <property type="term" value="F:flavin adenine dinucleotide binding"/>
    <property type="evidence" value="ECO:0007669"/>
    <property type="project" value="InterPro"/>
</dbReference>
<dbReference type="SUPFAM" id="SSF56176">
    <property type="entry name" value="FAD-binding/transporter-associated domain-like"/>
    <property type="match status" value="1"/>
</dbReference>
<evidence type="ECO:0000256" key="2">
    <source>
        <dbReference type="ARBA" id="ARBA00022448"/>
    </source>
</evidence>
<keyword evidence="4" id="KW-0460">Magnesium</keyword>
<dbReference type="SMART" id="SM00116">
    <property type="entry name" value="CBS"/>
    <property type="match status" value="2"/>
</dbReference>
<feature type="domain" description="CBS" evidence="10">
    <location>
        <begin position="68"/>
        <end position="129"/>
    </location>
</feature>
<keyword evidence="12" id="KW-1185">Reference proteome</keyword>
<organism evidence="11 12">
    <name type="scientific">Dokdonella immobilis</name>
    <dbReference type="NCBI Taxonomy" id="578942"/>
    <lineage>
        <taxon>Bacteria</taxon>
        <taxon>Pseudomonadati</taxon>
        <taxon>Pseudomonadota</taxon>
        <taxon>Gammaproteobacteria</taxon>
        <taxon>Lysobacterales</taxon>
        <taxon>Rhodanobacteraceae</taxon>
        <taxon>Dokdonella</taxon>
    </lineage>
</organism>
<evidence type="ECO:0000313" key="11">
    <source>
        <dbReference type="EMBL" id="SFN20380.1"/>
    </source>
</evidence>
<dbReference type="InterPro" id="IPR044751">
    <property type="entry name" value="Ion_transp-like_CBS"/>
</dbReference>
<dbReference type="InterPro" id="IPR000644">
    <property type="entry name" value="CBS_dom"/>
</dbReference>
<dbReference type="InterPro" id="IPR036318">
    <property type="entry name" value="FAD-bd_PCMH-like_sf"/>
</dbReference>
<evidence type="ECO:0000256" key="8">
    <source>
        <dbReference type="ARBA" id="ARBA00040729"/>
    </source>
</evidence>
<dbReference type="Pfam" id="PF00571">
    <property type="entry name" value="CBS"/>
    <property type="match status" value="2"/>
</dbReference>
<keyword evidence="6" id="KW-0170">Cobalt</keyword>
<dbReference type="EMBL" id="FOVF01000007">
    <property type="protein sequence ID" value="SFN20380.1"/>
    <property type="molecule type" value="Genomic_DNA"/>
</dbReference>
<keyword evidence="5 9" id="KW-0129">CBS domain</keyword>
<dbReference type="CDD" id="cd04590">
    <property type="entry name" value="CBS_pair_CorC_HlyC_assoc"/>
    <property type="match status" value="1"/>
</dbReference>
<dbReference type="PANTHER" id="PTHR22777:SF27">
    <property type="entry name" value="MAGNESIUM AND COBALT EFFLUX PROTEIN CORC"/>
    <property type="match status" value="1"/>
</dbReference>
<dbReference type="Pfam" id="PF21917">
    <property type="entry name" value="NMB0537_N"/>
    <property type="match status" value="1"/>
</dbReference>
<proteinExistence type="inferred from homology"/>
<sequence length="279" mass="30984">MSEEPPSSNAQRSWFGRLTHALSGEVSSREELIEELRLAQANGLLSNDTLSMIEGAIKVTDLTVGDIMVPRSEMVSIAADSSFESVLDLVIESGHSRFPVHGADRDEIIGILLAKDLLRCFAEKGANDIRPLLRPVALIPEAKRLNILLKEFRLSHHHMAIVVDEYGGVGGLVTIEDVLEQIVGDIDDEHDEEETPNLIQPQTDGRFLVNAMTSIDHFNDRFESRFPVEDYDTIGAMLTAEFGHVPQPGEEIKLAGFLFRVTKGDSRRVQQFAVRIQEA</sequence>
<dbReference type="SMART" id="SM01091">
    <property type="entry name" value="CorC_HlyC"/>
    <property type="match status" value="1"/>
</dbReference>
<protein>
    <recommendedName>
        <fullName evidence="8">Magnesium and cobalt efflux protein CorC</fullName>
    </recommendedName>
</protein>
<evidence type="ECO:0000259" key="10">
    <source>
        <dbReference type="PROSITE" id="PS51371"/>
    </source>
</evidence>
<dbReference type="Gene3D" id="3.30.465.10">
    <property type="match status" value="1"/>
</dbReference>
<dbReference type="RefSeq" id="WP_092406589.1">
    <property type="nucleotide sequence ID" value="NZ_FOVF01000007.1"/>
</dbReference>
<evidence type="ECO:0000256" key="1">
    <source>
        <dbReference type="ARBA" id="ARBA00006337"/>
    </source>
</evidence>
<dbReference type="Proteomes" id="UP000198575">
    <property type="component" value="Unassembled WGS sequence"/>
</dbReference>
<evidence type="ECO:0000256" key="9">
    <source>
        <dbReference type="PROSITE-ProRule" id="PRU00703"/>
    </source>
</evidence>
<evidence type="ECO:0000256" key="4">
    <source>
        <dbReference type="ARBA" id="ARBA00022842"/>
    </source>
</evidence>
<keyword evidence="3" id="KW-0677">Repeat</keyword>
<dbReference type="GO" id="GO:0005886">
    <property type="term" value="C:plasma membrane"/>
    <property type="evidence" value="ECO:0007669"/>
    <property type="project" value="TreeGrafter"/>
</dbReference>
<dbReference type="PROSITE" id="PS51371">
    <property type="entry name" value="CBS"/>
    <property type="match status" value="2"/>
</dbReference>
<name>A0A1I4X4U9_9GAMM</name>
<evidence type="ECO:0000256" key="5">
    <source>
        <dbReference type="ARBA" id="ARBA00023122"/>
    </source>
</evidence>
<dbReference type="STRING" id="578942.SAMN05216289_107110"/>
<dbReference type="Pfam" id="PF03471">
    <property type="entry name" value="CorC_HlyC"/>
    <property type="match status" value="1"/>
</dbReference>
<dbReference type="OrthoDB" id="9798188at2"/>
<evidence type="ECO:0000256" key="3">
    <source>
        <dbReference type="ARBA" id="ARBA00022737"/>
    </source>
</evidence>
<feature type="domain" description="CBS" evidence="10">
    <location>
        <begin position="132"/>
        <end position="192"/>
    </location>
</feature>
<dbReference type="FunFam" id="3.10.580.10:FF:000002">
    <property type="entry name" value="Magnesium/cobalt efflux protein CorC"/>
    <property type="match status" value="1"/>
</dbReference>
<gene>
    <name evidence="11" type="ORF">SAMN05216289_107110</name>
</gene>
<keyword evidence="2" id="KW-0813">Transport</keyword>
<accession>A0A1I4X4U9</accession>
<evidence type="ECO:0000313" key="12">
    <source>
        <dbReference type="Proteomes" id="UP000198575"/>
    </source>
</evidence>
<evidence type="ECO:0000256" key="6">
    <source>
        <dbReference type="ARBA" id="ARBA00023285"/>
    </source>
</evidence>
<dbReference type="PANTHER" id="PTHR22777">
    <property type="entry name" value="HEMOLYSIN-RELATED"/>
    <property type="match status" value="1"/>
</dbReference>
<dbReference type="Gene3D" id="3.10.580.10">
    <property type="entry name" value="CBS-domain"/>
    <property type="match status" value="1"/>
</dbReference>
<dbReference type="AlphaFoldDB" id="A0A1I4X4U9"/>
<comment type="similarity">
    <text evidence="1">Belongs to the UPF0053 family.</text>
</comment>
<comment type="function">
    <text evidence="7">Plays a role in the transport of magnesium and cobalt ions.</text>
</comment>
<dbReference type="InterPro" id="IPR016169">
    <property type="entry name" value="FAD-bd_PCMH_sub2"/>
</dbReference>
<dbReference type="InterPro" id="IPR046342">
    <property type="entry name" value="CBS_dom_sf"/>
</dbReference>
<dbReference type="InterPro" id="IPR005170">
    <property type="entry name" value="Transptr-assoc_dom"/>
</dbReference>
<dbReference type="InterPro" id="IPR054115">
    <property type="entry name" value="CorC_N"/>
</dbReference>
<reference evidence="11 12" key="1">
    <citation type="submission" date="2016-10" db="EMBL/GenBank/DDBJ databases">
        <authorList>
            <person name="de Groot N.N."/>
        </authorList>
    </citation>
    <scope>NUCLEOTIDE SEQUENCE [LARGE SCALE GENOMIC DNA]</scope>
    <source>
        <strain evidence="11 12">CGMCC 1.7659</strain>
    </source>
</reference>
<evidence type="ECO:0000256" key="7">
    <source>
        <dbReference type="ARBA" id="ARBA00037273"/>
    </source>
</evidence>